<dbReference type="CDD" id="cd18873">
    <property type="entry name" value="NUDIX_NadM_like"/>
    <property type="match status" value="1"/>
</dbReference>
<proteinExistence type="predicted"/>
<reference evidence="6 7" key="1">
    <citation type="submission" date="2016-10" db="EMBL/GenBank/DDBJ databases">
        <authorList>
            <person name="de Groot N.N."/>
        </authorList>
    </citation>
    <scope>NUCLEOTIDE SEQUENCE [LARGE SCALE GENOMIC DNA]</scope>
    <source>
        <strain evidence="6 7">DSM 16957</strain>
    </source>
</reference>
<dbReference type="Gene3D" id="3.40.50.620">
    <property type="entry name" value="HUPs"/>
    <property type="match status" value="1"/>
</dbReference>
<dbReference type="InterPro" id="IPR000086">
    <property type="entry name" value="NUDIX_hydrolase_dom"/>
</dbReference>
<sequence length="365" mass="41122">MDFDYVVFIGRFEPFHNGHLAVAHHALRLLRGTADGTPHTTSKAARVGKLILLIGSADAPRTPRNPWTAAERRVMVQAALEDAADRILVRPLRDHLYNEAQWIAAVQRTVADAIRADGGPADARIGLIGQRKDASSYYLEEFPQWRLIDVGHTETLSATDLRRHLFETGPADYGSLMLVRANVPEPVFAMLDAFRRHDPAYAELVEEYRFLRDYRAAWDKAPYPPTFVTTDAVVVHSGHVLLIRRRSAPGKGLWALPGGFIRQDEALLDGCIRELREETRLKLPAPVLRGSLKGSHVFDHPERSLRGRTITHAFHFEFPQGELPTVRGSDDADKARWFPVAEALEMGPRLFEDHLHILEYFIGRG</sequence>
<evidence type="ECO:0000313" key="6">
    <source>
        <dbReference type="EMBL" id="SDD96765.1"/>
    </source>
</evidence>
<dbReference type="NCBIfam" id="NF003786">
    <property type="entry name" value="PRK05379.1-2"/>
    <property type="match status" value="1"/>
</dbReference>
<dbReference type="InterPro" id="IPR015797">
    <property type="entry name" value="NUDIX_hydrolase-like_dom_sf"/>
</dbReference>
<dbReference type="PROSITE" id="PS00893">
    <property type="entry name" value="NUDIX_BOX"/>
    <property type="match status" value="1"/>
</dbReference>
<comment type="cofactor">
    <cofactor evidence="1">
        <name>Mg(2+)</name>
        <dbReference type="ChEBI" id="CHEBI:18420"/>
    </cofactor>
</comment>
<dbReference type="SUPFAM" id="SSF55811">
    <property type="entry name" value="Nudix"/>
    <property type="match status" value="1"/>
</dbReference>
<evidence type="ECO:0000256" key="1">
    <source>
        <dbReference type="ARBA" id="ARBA00001946"/>
    </source>
</evidence>
<dbReference type="GO" id="GO:0016779">
    <property type="term" value="F:nucleotidyltransferase activity"/>
    <property type="evidence" value="ECO:0007669"/>
    <property type="project" value="UniProtKB-KW"/>
</dbReference>
<name>A0A1G6Z4J2_9GAMM</name>
<dbReference type="PANTHER" id="PTHR21342">
    <property type="entry name" value="PHOSPHOPANTETHEINE ADENYLYLTRANSFERASE"/>
    <property type="match status" value="1"/>
</dbReference>
<dbReference type="Pfam" id="PF00293">
    <property type="entry name" value="NUDIX"/>
    <property type="match status" value="1"/>
</dbReference>
<evidence type="ECO:0000259" key="5">
    <source>
        <dbReference type="PROSITE" id="PS51462"/>
    </source>
</evidence>
<dbReference type="GO" id="GO:0016787">
    <property type="term" value="F:hydrolase activity"/>
    <property type="evidence" value="ECO:0007669"/>
    <property type="project" value="UniProtKB-KW"/>
</dbReference>
<dbReference type="Pfam" id="PF01467">
    <property type="entry name" value="CTP_transf_like"/>
    <property type="match status" value="1"/>
</dbReference>
<keyword evidence="4 6" id="KW-0378">Hydrolase</keyword>
<evidence type="ECO:0000313" key="7">
    <source>
        <dbReference type="Proteomes" id="UP000199603"/>
    </source>
</evidence>
<protein>
    <submittedName>
        <fullName evidence="6">Bifunctional NMN adenylyltransferase/nudix hydrolase</fullName>
    </submittedName>
</protein>
<dbReference type="InterPro" id="IPR004821">
    <property type="entry name" value="Cyt_trans-like"/>
</dbReference>
<dbReference type="Gene3D" id="3.90.79.10">
    <property type="entry name" value="Nucleoside Triphosphate Pyrophosphohydrolase"/>
    <property type="match status" value="1"/>
</dbReference>
<dbReference type="Proteomes" id="UP000199603">
    <property type="component" value="Unassembled WGS sequence"/>
</dbReference>
<dbReference type="NCBIfam" id="NF003788">
    <property type="entry name" value="PRK05379.1-5"/>
    <property type="match status" value="1"/>
</dbReference>
<accession>A0A1G6Z4J2</accession>
<dbReference type="InterPro" id="IPR014729">
    <property type="entry name" value="Rossmann-like_a/b/a_fold"/>
</dbReference>
<evidence type="ECO:0000256" key="2">
    <source>
        <dbReference type="ARBA" id="ARBA00022679"/>
    </source>
</evidence>
<keyword evidence="3 6" id="KW-0548">Nucleotidyltransferase</keyword>
<dbReference type="AlphaFoldDB" id="A0A1G6Z4J2"/>
<feature type="domain" description="Nudix hydrolase" evidence="5">
    <location>
        <begin position="225"/>
        <end position="361"/>
    </location>
</feature>
<dbReference type="STRING" id="265719.SAMN04488509_1129"/>
<dbReference type="PANTHER" id="PTHR21342:SF0">
    <property type="entry name" value="BIFUNCTIONAL NMN ADENYLYLTRANSFERASE_NUDIX HYDROLASE"/>
    <property type="match status" value="1"/>
</dbReference>
<evidence type="ECO:0000256" key="3">
    <source>
        <dbReference type="ARBA" id="ARBA00022695"/>
    </source>
</evidence>
<keyword evidence="2 6" id="KW-0808">Transferase</keyword>
<keyword evidence="7" id="KW-1185">Reference proteome</keyword>
<gene>
    <name evidence="6" type="ORF">SAMN04488509_1129</name>
</gene>
<dbReference type="PROSITE" id="PS51462">
    <property type="entry name" value="NUDIX"/>
    <property type="match status" value="1"/>
</dbReference>
<dbReference type="SUPFAM" id="SSF52374">
    <property type="entry name" value="Nucleotidylyl transferase"/>
    <property type="match status" value="1"/>
</dbReference>
<dbReference type="EMBL" id="FNAG01000012">
    <property type="protein sequence ID" value="SDD96765.1"/>
    <property type="molecule type" value="Genomic_DNA"/>
</dbReference>
<evidence type="ECO:0000256" key="4">
    <source>
        <dbReference type="ARBA" id="ARBA00022801"/>
    </source>
</evidence>
<dbReference type="InterPro" id="IPR020084">
    <property type="entry name" value="NUDIX_hydrolase_CS"/>
</dbReference>
<organism evidence="6 7">
    <name type="scientific">Aquimonas voraii</name>
    <dbReference type="NCBI Taxonomy" id="265719"/>
    <lineage>
        <taxon>Bacteria</taxon>
        <taxon>Pseudomonadati</taxon>
        <taxon>Pseudomonadota</taxon>
        <taxon>Gammaproteobacteria</taxon>
        <taxon>Lysobacterales</taxon>
        <taxon>Lysobacteraceae</taxon>
        <taxon>Aquimonas</taxon>
    </lineage>
</organism>